<dbReference type="InterPro" id="IPR042070">
    <property type="entry name" value="PucR_C-HTH_sf"/>
</dbReference>
<evidence type="ECO:0000256" key="1">
    <source>
        <dbReference type="ARBA" id="ARBA00006754"/>
    </source>
</evidence>
<dbReference type="PANTHER" id="PTHR33744">
    <property type="entry name" value="CARBOHYDRATE DIACID REGULATOR"/>
    <property type="match status" value="1"/>
</dbReference>
<dbReference type="Pfam" id="PF17853">
    <property type="entry name" value="GGDEF_2"/>
    <property type="match status" value="1"/>
</dbReference>
<evidence type="ECO:0000259" key="3">
    <source>
        <dbReference type="Pfam" id="PF14361"/>
    </source>
</evidence>
<gene>
    <name evidence="5" type="ORF">SAMN04487968_11048</name>
</gene>
<name>A0A1I1LGU9_9ACTN</name>
<feature type="domain" description="PucR C-terminal helix-turn-helix" evidence="2">
    <location>
        <begin position="346"/>
        <end position="404"/>
    </location>
</feature>
<dbReference type="InterPro" id="IPR051448">
    <property type="entry name" value="CdaR-like_regulators"/>
</dbReference>
<keyword evidence="6" id="KW-1185">Reference proteome</keyword>
<dbReference type="Pfam" id="PF14361">
    <property type="entry name" value="RsbRD_N"/>
    <property type="match status" value="1"/>
</dbReference>
<dbReference type="OrthoDB" id="3190266at2"/>
<dbReference type="RefSeq" id="WP_091124843.1">
    <property type="nucleotide sequence ID" value="NZ_FOLB01000010.1"/>
</dbReference>
<dbReference type="PANTHER" id="PTHR33744:SF1">
    <property type="entry name" value="DNA-BINDING TRANSCRIPTIONAL ACTIVATOR ADER"/>
    <property type="match status" value="1"/>
</dbReference>
<sequence length="410" mass="44613">MRVTGDTRATAPEKAALPSDVGRAWASLLSSGDAIADEITLTLLDHDKDWYDHADPEIRADLRRSTRDHIRLGLRAMAGDEDFDTLLALWRETGRRRARQGVPLELVLNAYTIGTRVLWEALVRRQTDPVLQVDDHVLLVAGRKVWSNLDVQNSVMSAAYRKESALLQRRDLHRQGRLLDGLVEGRGSDPAFAAEVQEVLGVAPDDAVACVVAAFDGDRDSPLRNPDDRLDGAGLASYWQVRGDLHFGLVQLGSAAVVDVVQLLRPCTSGRVGVAASPEGLTGFCTAFQLAAHTVDTIPRGTAEVADGEERLPKVLLAASPAITALLVRRSIGPVLAQPAHQAEVLMTTLRALLAHHGSPTHAAQDLYCHRNTVIYRMRQLQALTGRDLADPEDRLLLMLALLAVDPITP</sequence>
<dbReference type="Pfam" id="PF13556">
    <property type="entry name" value="HTH_30"/>
    <property type="match status" value="1"/>
</dbReference>
<organism evidence="5 6">
    <name type="scientific">Nocardioides terrae</name>
    <dbReference type="NCBI Taxonomy" id="574651"/>
    <lineage>
        <taxon>Bacteria</taxon>
        <taxon>Bacillati</taxon>
        <taxon>Actinomycetota</taxon>
        <taxon>Actinomycetes</taxon>
        <taxon>Propionibacteriales</taxon>
        <taxon>Nocardioidaceae</taxon>
        <taxon>Nocardioides</taxon>
    </lineage>
</organism>
<evidence type="ECO:0000259" key="4">
    <source>
        <dbReference type="Pfam" id="PF17853"/>
    </source>
</evidence>
<dbReference type="InterPro" id="IPR025736">
    <property type="entry name" value="PucR_C-HTH_dom"/>
</dbReference>
<dbReference type="InterPro" id="IPR025751">
    <property type="entry name" value="RsbRD_N_dom"/>
</dbReference>
<dbReference type="Gene3D" id="1.10.10.2840">
    <property type="entry name" value="PucR C-terminal helix-turn-helix domain"/>
    <property type="match status" value="1"/>
</dbReference>
<feature type="domain" description="CdaR GGDEF-like" evidence="4">
    <location>
        <begin position="186"/>
        <end position="296"/>
    </location>
</feature>
<reference evidence="5 6" key="1">
    <citation type="submission" date="2016-10" db="EMBL/GenBank/DDBJ databases">
        <authorList>
            <person name="de Groot N.N."/>
        </authorList>
    </citation>
    <scope>NUCLEOTIDE SEQUENCE [LARGE SCALE GENOMIC DNA]</scope>
    <source>
        <strain evidence="5 6">CGMCC 1.7056</strain>
    </source>
</reference>
<dbReference type="AlphaFoldDB" id="A0A1I1LGU9"/>
<dbReference type="EMBL" id="FOLB01000010">
    <property type="protein sequence ID" value="SFC72221.1"/>
    <property type="molecule type" value="Genomic_DNA"/>
</dbReference>
<evidence type="ECO:0000259" key="2">
    <source>
        <dbReference type="Pfam" id="PF13556"/>
    </source>
</evidence>
<proteinExistence type="inferred from homology"/>
<dbReference type="InterPro" id="IPR041522">
    <property type="entry name" value="CdaR_GGDEF"/>
</dbReference>
<dbReference type="Proteomes" id="UP000198832">
    <property type="component" value="Unassembled WGS sequence"/>
</dbReference>
<dbReference type="STRING" id="574651.SAMN04487968_11048"/>
<protein>
    <submittedName>
        <fullName evidence="5">PucR C-terminal helix-turn-helix domain-containing protein</fullName>
    </submittedName>
</protein>
<feature type="domain" description="RsbT co-antagonist protein RsbRD N-terminal" evidence="3">
    <location>
        <begin position="33"/>
        <end position="174"/>
    </location>
</feature>
<evidence type="ECO:0000313" key="6">
    <source>
        <dbReference type="Proteomes" id="UP000198832"/>
    </source>
</evidence>
<accession>A0A1I1LGU9</accession>
<comment type="similarity">
    <text evidence="1">Belongs to the CdaR family.</text>
</comment>
<evidence type="ECO:0000313" key="5">
    <source>
        <dbReference type="EMBL" id="SFC72221.1"/>
    </source>
</evidence>